<name>U5E5I8_NOCAS</name>
<dbReference type="EMBL" id="BAFO02000026">
    <property type="protein sequence ID" value="GAD85042.1"/>
    <property type="molecule type" value="Genomic_DNA"/>
</dbReference>
<comment type="caution">
    <text evidence="3">The sequence shown here is derived from an EMBL/GenBank/DDBJ whole genome shotgun (WGS) entry which is preliminary data.</text>
</comment>
<dbReference type="InterPro" id="IPR055568">
    <property type="entry name" value="DUF7144"/>
</dbReference>
<feature type="transmembrane region" description="Helical" evidence="1">
    <location>
        <begin position="83"/>
        <end position="102"/>
    </location>
</feature>
<gene>
    <name evidence="3" type="ORF">NCAST_26_00190</name>
</gene>
<accession>U5E5I8</accession>
<keyword evidence="1" id="KW-0472">Membrane</keyword>
<evidence type="ECO:0000313" key="3">
    <source>
        <dbReference type="EMBL" id="GAD85042.1"/>
    </source>
</evidence>
<protein>
    <recommendedName>
        <fullName evidence="2">DUF7144 domain-containing protein</fullName>
    </recommendedName>
</protein>
<keyword evidence="1" id="KW-1133">Transmembrane helix</keyword>
<evidence type="ECO:0000256" key="1">
    <source>
        <dbReference type="SAM" id="Phobius"/>
    </source>
</evidence>
<dbReference type="STRING" id="1824.SAMN05444423_11020"/>
<keyword evidence="1" id="KW-0812">Transmembrane</keyword>
<feature type="transmembrane region" description="Helical" evidence="1">
    <location>
        <begin position="108"/>
        <end position="127"/>
    </location>
</feature>
<dbReference type="Pfam" id="PF23636">
    <property type="entry name" value="DUF7144"/>
    <property type="match status" value="1"/>
</dbReference>
<keyword evidence="4" id="KW-1185">Reference proteome</keyword>
<dbReference type="AlphaFoldDB" id="U5E5I8"/>
<feature type="domain" description="DUF7144" evidence="2">
    <location>
        <begin position="16"/>
        <end position="128"/>
    </location>
</feature>
<organism evidence="3 4">
    <name type="scientific">Nocardia asteroides NBRC 15531</name>
    <dbReference type="NCBI Taxonomy" id="1110697"/>
    <lineage>
        <taxon>Bacteria</taxon>
        <taxon>Bacillati</taxon>
        <taxon>Actinomycetota</taxon>
        <taxon>Actinomycetes</taxon>
        <taxon>Mycobacteriales</taxon>
        <taxon>Nocardiaceae</taxon>
        <taxon>Nocardia</taxon>
    </lineage>
</organism>
<evidence type="ECO:0000313" key="4">
    <source>
        <dbReference type="Proteomes" id="UP000017048"/>
    </source>
</evidence>
<evidence type="ECO:0000259" key="2">
    <source>
        <dbReference type="Pfam" id="PF23636"/>
    </source>
</evidence>
<feature type="transmembrane region" description="Helical" evidence="1">
    <location>
        <begin position="56"/>
        <end position="76"/>
    </location>
</feature>
<dbReference type="Proteomes" id="UP000017048">
    <property type="component" value="Unassembled WGS sequence"/>
</dbReference>
<proteinExistence type="predicted"/>
<sequence>MAPPRPLRQSVAAGVTMLGVALLLVASILEILRGIACVAGYEMVDGTRPYTFELNLTTWGWLHLLTGLSGVAVALGMILGARWALVVAAGLAGLSIIVNFASLPYYPWWSVVVILLDVAVLWAVSTWEPDHY</sequence>
<feature type="transmembrane region" description="Helical" evidence="1">
    <location>
        <begin position="12"/>
        <end position="36"/>
    </location>
</feature>
<reference evidence="3 4" key="1">
    <citation type="journal article" date="2014" name="BMC Genomics">
        <title>Genome based analysis of type-I polyketide synthase and nonribosomal peptide synthetase gene clusters in seven strains of five representative Nocardia species.</title>
        <authorList>
            <person name="Komaki H."/>
            <person name="Ichikawa N."/>
            <person name="Hosoyama A."/>
            <person name="Takahashi-Nakaguchi A."/>
            <person name="Matsuzawa T."/>
            <person name="Suzuki K."/>
            <person name="Fujita N."/>
            <person name="Gonoi T."/>
        </authorList>
    </citation>
    <scope>NUCLEOTIDE SEQUENCE [LARGE SCALE GENOMIC DNA]</scope>
    <source>
        <strain evidence="3 4">NBRC 15531</strain>
    </source>
</reference>